<dbReference type="PANTHER" id="PTHR43845">
    <property type="entry name" value="BLR5969 PROTEIN"/>
    <property type="match status" value="1"/>
</dbReference>
<dbReference type="InterPro" id="IPR042099">
    <property type="entry name" value="ANL_N_sf"/>
</dbReference>
<evidence type="ECO:0000313" key="2">
    <source>
        <dbReference type="Proteomes" id="UP000177594"/>
    </source>
</evidence>
<evidence type="ECO:0008006" key="3">
    <source>
        <dbReference type="Google" id="ProtNLM"/>
    </source>
</evidence>
<gene>
    <name evidence="1" type="ORF">A2817_02525</name>
</gene>
<accession>A0A1F8EGD7</accession>
<evidence type="ECO:0000313" key="1">
    <source>
        <dbReference type="EMBL" id="OGM99717.1"/>
    </source>
</evidence>
<dbReference type="PANTHER" id="PTHR43845:SF1">
    <property type="entry name" value="BLR5969 PROTEIN"/>
    <property type="match status" value="1"/>
</dbReference>
<protein>
    <recommendedName>
        <fullName evidence="3">Phenylacetate--CoA ligase</fullName>
    </recommendedName>
</protein>
<dbReference type="Proteomes" id="UP000177594">
    <property type="component" value="Unassembled WGS sequence"/>
</dbReference>
<dbReference type="EMBL" id="MGIZ01000011">
    <property type="protein sequence ID" value="OGM99717.1"/>
    <property type="molecule type" value="Genomic_DNA"/>
</dbReference>
<sequence>MFKDLKNLNAALAKKDENFWLKAGEKMALRLFREASKRVPAYRDFLKSNKINPAKIKTIIDFSKIPSVDKKNYLLKYPLEKLCWDGKIEKADMISLSSGSSGDPFFWLRDKEQEEETALSHEAFLVDSFGIDKNSTLLIVSFAMGMWVAGTLTYRAVQKIAENYRLTVITPGINKQDVLNVVRKIGNKYKQIVIAGYPPFVKDIIDEGERQNIDWKKHKIKFLFAAEAFSEKWRDYMYKKIGAKNPLKDSLNIYGTADALILGHETPLSILIRRLADKHGKELYRDLFKHDERVPTLVQYNPALRYLESVNGNLIFSAFSGIPLVRYAIGDTGDATQYSKVISLLKKHDINMDKEVRLAKISNWKLPFLYVYGRNDFTASLYGINIHPENIRDALSDKEAEGDVSGKFVMFTGNDGRMNQYLKIVVELKDGVSNAGVKLEERIKSAVVKMLKEKNMEYNELYKSLGVMVEPQIKLYRYGHEDFFKPGIKQKWRKI</sequence>
<dbReference type="AlphaFoldDB" id="A0A1F8EGD7"/>
<comment type="caution">
    <text evidence="1">The sequence shown here is derived from an EMBL/GenBank/DDBJ whole genome shotgun (WGS) entry which is preliminary data.</text>
</comment>
<proteinExistence type="predicted"/>
<organism evidence="1 2">
    <name type="scientific">Candidatus Yanofskybacteria bacterium RIFCSPHIGHO2_01_FULL_39_8b</name>
    <dbReference type="NCBI Taxonomy" id="1802659"/>
    <lineage>
        <taxon>Bacteria</taxon>
        <taxon>Candidatus Yanofskyibacteriota</taxon>
    </lineage>
</organism>
<reference evidence="1 2" key="1">
    <citation type="journal article" date="2016" name="Nat. Commun.">
        <title>Thousands of microbial genomes shed light on interconnected biogeochemical processes in an aquifer system.</title>
        <authorList>
            <person name="Anantharaman K."/>
            <person name="Brown C.T."/>
            <person name="Hug L.A."/>
            <person name="Sharon I."/>
            <person name="Castelle C.J."/>
            <person name="Probst A.J."/>
            <person name="Thomas B.C."/>
            <person name="Singh A."/>
            <person name="Wilkins M.J."/>
            <person name="Karaoz U."/>
            <person name="Brodie E.L."/>
            <person name="Williams K.H."/>
            <person name="Hubbard S.S."/>
            <person name="Banfield J.F."/>
        </authorList>
    </citation>
    <scope>NUCLEOTIDE SEQUENCE [LARGE SCALE GENOMIC DNA]</scope>
</reference>
<dbReference type="Gene3D" id="3.40.50.12780">
    <property type="entry name" value="N-terminal domain of ligase-like"/>
    <property type="match status" value="1"/>
</dbReference>
<name>A0A1F8EGD7_9BACT</name>